<reference evidence="2" key="1">
    <citation type="journal article" date="2023" name="Nat. Plants">
        <title>Single-cell RNA sequencing provides a high-resolution roadmap for understanding the multicellular compartmentation of specialized metabolism.</title>
        <authorList>
            <person name="Sun S."/>
            <person name="Shen X."/>
            <person name="Li Y."/>
            <person name="Li Y."/>
            <person name="Wang S."/>
            <person name="Li R."/>
            <person name="Zhang H."/>
            <person name="Shen G."/>
            <person name="Guo B."/>
            <person name="Wei J."/>
            <person name="Xu J."/>
            <person name="St-Pierre B."/>
            <person name="Chen S."/>
            <person name="Sun C."/>
        </authorList>
    </citation>
    <scope>NUCLEOTIDE SEQUENCE [LARGE SCALE GENOMIC DNA]</scope>
</reference>
<evidence type="ECO:0000313" key="1">
    <source>
        <dbReference type="EMBL" id="KAI5667411.1"/>
    </source>
</evidence>
<keyword evidence="2" id="KW-1185">Reference proteome</keyword>
<accession>A0ACC0B421</accession>
<dbReference type="EMBL" id="CM044704">
    <property type="protein sequence ID" value="KAI5667411.1"/>
    <property type="molecule type" value="Genomic_DNA"/>
</dbReference>
<proteinExistence type="predicted"/>
<gene>
    <name evidence="1" type="ORF">M9H77_17264</name>
</gene>
<organism evidence="1 2">
    <name type="scientific">Catharanthus roseus</name>
    <name type="common">Madagascar periwinkle</name>
    <name type="synonym">Vinca rosea</name>
    <dbReference type="NCBI Taxonomy" id="4058"/>
    <lineage>
        <taxon>Eukaryota</taxon>
        <taxon>Viridiplantae</taxon>
        <taxon>Streptophyta</taxon>
        <taxon>Embryophyta</taxon>
        <taxon>Tracheophyta</taxon>
        <taxon>Spermatophyta</taxon>
        <taxon>Magnoliopsida</taxon>
        <taxon>eudicotyledons</taxon>
        <taxon>Gunneridae</taxon>
        <taxon>Pentapetalae</taxon>
        <taxon>asterids</taxon>
        <taxon>lamiids</taxon>
        <taxon>Gentianales</taxon>
        <taxon>Apocynaceae</taxon>
        <taxon>Rauvolfioideae</taxon>
        <taxon>Vinceae</taxon>
        <taxon>Catharanthinae</taxon>
        <taxon>Catharanthus</taxon>
    </lineage>
</organism>
<dbReference type="Proteomes" id="UP001060085">
    <property type="component" value="Linkage Group LG04"/>
</dbReference>
<comment type="caution">
    <text evidence="1">The sequence shown here is derived from an EMBL/GenBank/DDBJ whole genome shotgun (WGS) entry which is preliminary data.</text>
</comment>
<protein>
    <submittedName>
        <fullName evidence="1">Uncharacterized protein</fullName>
    </submittedName>
</protein>
<sequence>MDTTLSDDDKKSDSEDEEEDTDTLAFNVIIDFKDTSMHNDHKDDNDDDSIYSDKEVSYEELQDKYSLFYTKWDRIVELHQNLKDNLKRIQEQKDALEERNYELMAQVKSAMEKVNMAKSFERSILACIRGLAVLQFFEDILQERRRQFMVVEIEVVSRFNAVEDFKGFKDSTVQCAKGVYTDSTRKTLDA</sequence>
<evidence type="ECO:0000313" key="2">
    <source>
        <dbReference type="Proteomes" id="UP001060085"/>
    </source>
</evidence>
<name>A0ACC0B421_CATRO</name>